<organism evidence="3">
    <name type="scientific">Caenorhabditis brenneri</name>
    <name type="common">Nematode worm</name>
    <dbReference type="NCBI Taxonomy" id="135651"/>
    <lineage>
        <taxon>Eukaryota</taxon>
        <taxon>Metazoa</taxon>
        <taxon>Ecdysozoa</taxon>
        <taxon>Nematoda</taxon>
        <taxon>Chromadorea</taxon>
        <taxon>Rhabditida</taxon>
        <taxon>Rhabditina</taxon>
        <taxon>Rhabditomorpha</taxon>
        <taxon>Rhabditoidea</taxon>
        <taxon>Rhabditidae</taxon>
        <taxon>Peloderinae</taxon>
        <taxon>Caenorhabditis</taxon>
    </lineage>
</organism>
<name>G0MCX3_CAEBE</name>
<dbReference type="InParanoid" id="G0MCX3"/>
<dbReference type="eggNOG" id="ENOG502TJCY">
    <property type="taxonomic scope" value="Eukaryota"/>
</dbReference>
<dbReference type="FunCoup" id="G0MCX3">
    <property type="interactions" value="400"/>
</dbReference>
<feature type="transmembrane region" description="Helical" evidence="1">
    <location>
        <begin position="66"/>
        <end position="92"/>
    </location>
</feature>
<evidence type="ECO:0000256" key="1">
    <source>
        <dbReference type="SAM" id="Phobius"/>
    </source>
</evidence>
<dbReference type="OrthoDB" id="5854902at2759"/>
<feature type="transmembrane region" description="Helical" evidence="1">
    <location>
        <begin position="31"/>
        <end position="54"/>
    </location>
</feature>
<dbReference type="PANTHER" id="PTHR22941:SF34">
    <property type="entry name" value="SERPENTINE RECEPTOR, CLASS H-RELATED"/>
    <property type="match status" value="1"/>
</dbReference>
<sequence>MPEDYLTNYYTTVYPTVCLPDPRYLASKEGLTFWCRIIALSSLPIQILTTYCILKKTPESMKPVKSSLLNLNIWCILTGFLLAFVLTPYSFIPFYAGFCTGLATLIGVPMGIQLYLNFELTIVFLISITILFENRSSLITCNIFAIQKSWKRKFWVAYNIFISLAVLAPVFLNPPDQKISKLAILKTEVFYWAKDGTFICAMDYYLIKYGLRRAVRTKE</sequence>
<evidence type="ECO:0000313" key="3">
    <source>
        <dbReference type="Proteomes" id="UP000008068"/>
    </source>
</evidence>
<accession>G0MCX3</accession>
<dbReference type="STRING" id="135651.G0MCX3"/>
<dbReference type="PANTHER" id="PTHR22941">
    <property type="entry name" value="SERPENTINE RECEPTOR"/>
    <property type="match status" value="1"/>
</dbReference>
<proteinExistence type="predicted"/>
<keyword evidence="1" id="KW-0472">Membrane</keyword>
<feature type="transmembrane region" description="Helical" evidence="1">
    <location>
        <begin position="154"/>
        <end position="172"/>
    </location>
</feature>
<keyword evidence="1" id="KW-0812">Transmembrane</keyword>
<dbReference type="AlphaFoldDB" id="G0MCX3"/>
<dbReference type="OMA" id="MILAMET"/>
<protein>
    <submittedName>
        <fullName evidence="2">Uncharacterized protein</fullName>
    </submittedName>
</protein>
<reference evidence="3" key="1">
    <citation type="submission" date="2011-07" db="EMBL/GenBank/DDBJ databases">
        <authorList>
            <consortium name="Caenorhabditis brenneri Sequencing and Analysis Consortium"/>
            <person name="Wilson R.K."/>
        </authorList>
    </citation>
    <scope>NUCLEOTIDE SEQUENCE [LARGE SCALE GENOMIC DNA]</scope>
    <source>
        <strain evidence="3">PB2801</strain>
    </source>
</reference>
<dbReference type="EMBL" id="GL379790">
    <property type="protein sequence ID" value="EGT49565.1"/>
    <property type="molecule type" value="Genomic_DNA"/>
</dbReference>
<dbReference type="Proteomes" id="UP000008068">
    <property type="component" value="Unassembled WGS sequence"/>
</dbReference>
<dbReference type="InterPro" id="IPR053220">
    <property type="entry name" value="Nematode_rcpt-like_serp_H"/>
</dbReference>
<dbReference type="Pfam" id="PF10318">
    <property type="entry name" value="7TM_GPCR_Srh"/>
    <property type="match status" value="1"/>
</dbReference>
<feature type="transmembrane region" description="Helical" evidence="1">
    <location>
        <begin position="112"/>
        <end position="133"/>
    </location>
</feature>
<keyword evidence="3" id="KW-1185">Reference proteome</keyword>
<keyword evidence="1" id="KW-1133">Transmembrane helix</keyword>
<evidence type="ECO:0000313" key="2">
    <source>
        <dbReference type="EMBL" id="EGT49565.1"/>
    </source>
</evidence>
<gene>
    <name evidence="2" type="ORF">CAEBREN_25583</name>
</gene>
<dbReference type="InterPro" id="IPR019422">
    <property type="entry name" value="7TM_GPCR_serpentine_rcpt_Srh"/>
</dbReference>
<dbReference type="HOGENOM" id="CLU_1262520_0_0_1"/>